<dbReference type="Proteomes" id="UP000011509">
    <property type="component" value="Unassembled WGS sequence"/>
</dbReference>
<evidence type="ECO:0000313" key="2">
    <source>
        <dbReference type="Proteomes" id="UP000011509"/>
    </source>
</evidence>
<keyword evidence="2" id="KW-1185">Reference proteome</keyword>
<sequence length="116" mass="13269">MCTDATDNLKHPIFFDFRLCGADVFFANASVAFPFSQFTGNTDKVNRLPCVTMSLSRKCRRKRDHIIVEHIIMKSILTASKDRLELVCVVVVKVDVFRSKRTNGATPDRFHHLRVV</sequence>
<dbReference type="EMBL" id="AOJL01000013">
    <property type="protein sequence ID" value="ELZ50469.1"/>
    <property type="molecule type" value="Genomic_DNA"/>
</dbReference>
<comment type="caution">
    <text evidence="1">The sequence shown here is derived from an EMBL/GenBank/DDBJ whole genome shotgun (WGS) entry which is preliminary data.</text>
</comment>
<name>M0EVM4_9EURY</name>
<reference evidence="1 2" key="1">
    <citation type="journal article" date="2014" name="PLoS Genet.">
        <title>Phylogenetically driven sequencing of extremely halophilic archaea reveals strategies for static and dynamic osmo-response.</title>
        <authorList>
            <person name="Becker E.A."/>
            <person name="Seitzer P.M."/>
            <person name="Tritt A."/>
            <person name="Larsen D."/>
            <person name="Krusor M."/>
            <person name="Yao A.I."/>
            <person name="Wu D."/>
            <person name="Madern D."/>
            <person name="Eisen J.A."/>
            <person name="Darling A.E."/>
            <person name="Facciotti M.T."/>
        </authorList>
    </citation>
    <scope>NUCLEOTIDE SEQUENCE [LARGE SCALE GENOMIC DNA]</scope>
    <source>
        <strain evidence="1 2">DSM 10284</strain>
    </source>
</reference>
<dbReference type="AlphaFoldDB" id="M0EVM4"/>
<dbReference type="STRING" id="1227466.C464_02675"/>
<protein>
    <submittedName>
        <fullName evidence="1">Uncharacterized protein</fullName>
    </submittedName>
</protein>
<organism evidence="1 2">
    <name type="scientific">Halorubrum coriense DSM 10284</name>
    <dbReference type="NCBI Taxonomy" id="1227466"/>
    <lineage>
        <taxon>Archaea</taxon>
        <taxon>Methanobacteriati</taxon>
        <taxon>Methanobacteriota</taxon>
        <taxon>Stenosarchaea group</taxon>
        <taxon>Halobacteria</taxon>
        <taxon>Halobacteriales</taxon>
        <taxon>Haloferacaceae</taxon>
        <taxon>Halorubrum</taxon>
    </lineage>
</organism>
<accession>M0EVM4</accession>
<proteinExistence type="predicted"/>
<gene>
    <name evidence="1" type="ORF">C464_02675</name>
</gene>
<evidence type="ECO:0000313" key="1">
    <source>
        <dbReference type="EMBL" id="ELZ50469.1"/>
    </source>
</evidence>